<dbReference type="NCBIfam" id="TIGR00281">
    <property type="entry name" value="SMC-Scp complex subunit ScpB"/>
    <property type="match status" value="1"/>
</dbReference>
<dbReference type="AlphaFoldDB" id="A0AAJ1Q2W3"/>
<feature type="compositionally biased region" description="Basic and acidic residues" evidence="6">
    <location>
        <begin position="198"/>
        <end position="208"/>
    </location>
</feature>
<evidence type="ECO:0000256" key="1">
    <source>
        <dbReference type="ARBA" id="ARBA00022490"/>
    </source>
</evidence>
<dbReference type="GO" id="GO:0051304">
    <property type="term" value="P:chromosome separation"/>
    <property type="evidence" value="ECO:0007669"/>
    <property type="project" value="InterPro"/>
</dbReference>
<comment type="caution">
    <text evidence="7">The sequence shown here is derived from an EMBL/GenBank/DDBJ whole genome shotgun (WGS) entry which is preliminary data.</text>
</comment>
<dbReference type="GO" id="GO:0005737">
    <property type="term" value="C:cytoplasm"/>
    <property type="evidence" value="ECO:0007669"/>
    <property type="project" value="UniProtKB-SubCell"/>
</dbReference>
<reference evidence="7" key="1">
    <citation type="submission" date="2023-05" db="EMBL/GenBank/DDBJ databases">
        <title>Cataloging the Phylogenetic Diversity of Human Bladder Bacteria.</title>
        <authorList>
            <person name="Du J."/>
        </authorList>
    </citation>
    <scope>NUCLEOTIDE SEQUENCE</scope>
    <source>
        <strain evidence="7">UMB1231</strain>
    </source>
</reference>
<evidence type="ECO:0000256" key="2">
    <source>
        <dbReference type="ARBA" id="ARBA00022618"/>
    </source>
</evidence>
<evidence type="ECO:0000256" key="4">
    <source>
        <dbReference type="ARBA" id="ARBA00023306"/>
    </source>
</evidence>
<dbReference type="PANTHER" id="PTHR34298:SF2">
    <property type="entry name" value="SEGREGATION AND CONDENSATION PROTEIN B"/>
    <property type="match status" value="1"/>
</dbReference>
<dbReference type="RefSeq" id="WP_006907509.1">
    <property type="nucleotide sequence ID" value="NZ_CAUPDI010000009.1"/>
</dbReference>
<feature type="region of interest" description="Disordered" evidence="6">
    <location>
        <begin position="195"/>
        <end position="216"/>
    </location>
</feature>
<evidence type="ECO:0000256" key="3">
    <source>
        <dbReference type="ARBA" id="ARBA00022829"/>
    </source>
</evidence>
<keyword evidence="3 5" id="KW-0159">Chromosome partition</keyword>
<organism evidence="7 8">
    <name type="scientific">Facklamia hominis</name>
    <dbReference type="NCBI Taxonomy" id="178214"/>
    <lineage>
        <taxon>Bacteria</taxon>
        <taxon>Bacillati</taxon>
        <taxon>Bacillota</taxon>
        <taxon>Bacilli</taxon>
        <taxon>Lactobacillales</taxon>
        <taxon>Aerococcaceae</taxon>
        <taxon>Facklamia</taxon>
    </lineage>
</organism>
<keyword evidence="2 5" id="KW-0132">Cell division</keyword>
<keyword evidence="4 5" id="KW-0131">Cell cycle</keyword>
<evidence type="ECO:0000256" key="5">
    <source>
        <dbReference type="HAMAP-Rule" id="MF_01804"/>
    </source>
</evidence>
<dbReference type="InterPro" id="IPR036388">
    <property type="entry name" value="WH-like_DNA-bd_sf"/>
</dbReference>
<comment type="similarity">
    <text evidence="5">Belongs to the ScpB family.</text>
</comment>
<evidence type="ECO:0000256" key="6">
    <source>
        <dbReference type="SAM" id="MobiDB-lite"/>
    </source>
</evidence>
<dbReference type="Proteomes" id="UP001229251">
    <property type="component" value="Unassembled WGS sequence"/>
</dbReference>
<dbReference type="InterPro" id="IPR036390">
    <property type="entry name" value="WH_DNA-bd_sf"/>
</dbReference>
<dbReference type="PANTHER" id="PTHR34298">
    <property type="entry name" value="SEGREGATION AND CONDENSATION PROTEIN B"/>
    <property type="match status" value="1"/>
</dbReference>
<comment type="subcellular location">
    <subcellularLocation>
        <location evidence="5">Cytoplasm</location>
    </subcellularLocation>
    <text evidence="5">Associated with two foci at the outer edges of the nucleoid region in young cells, and at four foci within both cell halves in older cells.</text>
</comment>
<evidence type="ECO:0000313" key="8">
    <source>
        <dbReference type="Proteomes" id="UP001229251"/>
    </source>
</evidence>
<name>A0AAJ1Q2W3_9LACT</name>
<dbReference type="SUPFAM" id="SSF46785">
    <property type="entry name" value="Winged helix' DNA-binding domain"/>
    <property type="match status" value="2"/>
</dbReference>
<accession>A0AAJ1Q2W3</accession>
<protein>
    <recommendedName>
        <fullName evidence="5">Segregation and condensation protein B</fullName>
    </recommendedName>
</protein>
<dbReference type="HAMAP" id="MF_01804">
    <property type="entry name" value="ScpB"/>
    <property type="match status" value="1"/>
</dbReference>
<dbReference type="GO" id="GO:0051301">
    <property type="term" value="P:cell division"/>
    <property type="evidence" value="ECO:0007669"/>
    <property type="project" value="UniProtKB-KW"/>
</dbReference>
<dbReference type="EMBL" id="JASOOE010000001">
    <property type="protein sequence ID" value="MDK7186475.1"/>
    <property type="molecule type" value="Genomic_DNA"/>
</dbReference>
<proteinExistence type="inferred from homology"/>
<dbReference type="Pfam" id="PF04079">
    <property type="entry name" value="SMC_ScpB"/>
    <property type="match status" value="1"/>
</dbReference>
<comment type="function">
    <text evidence="5">Participates in chromosomal partition during cell division. May act via the formation of a condensin-like complex containing Smc and ScpA that pull DNA away from mid-cell into both cell halves.</text>
</comment>
<sequence length="216" mass="24182">MIRKIAGLLFVAGEEGISLEALQETLKVPQEELLELLAQLQHHLSEDSMSPIDLVNYGQRYFLMTQSDLDETIRAFAQSPLQQKLSRAAIETLAIVAYRQPVTRVTIDEIRGVSSQAMLQKLLLRDLIAEVGRVDAPGRPLLYGVTPYFYNYFGLTSLDDLPEIKDLVLNTQSTTESLFSFKTWSDYEDDNSSQVALIKEENDGKTTESDGSCGSR</sequence>
<dbReference type="GO" id="GO:0006260">
    <property type="term" value="P:DNA replication"/>
    <property type="evidence" value="ECO:0007669"/>
    <property type="project" value="UniProtKB-UniRule"/>
</dbReference>
<dbReference type="InterPro" id="IPR005234">
    <property type="entry name" value="ScpB_csome_segregation"/>
</dbReference>
<comment type="subunit">
    <text evidence="5">Homodimer. Homodimerization may be required to stabilize the binding of ScpA to the Smc head domains. Component of a cohesin-like complex composed of ScpA, ScpB and the Smc homodimer, in which ScpA and ScpB bind to the head domain of Smc. The presence of the three proteins is required for the association of the complex with DNA.</text>
</comment>
<dbReference type="Gene3D" id="1.10.10.10">
    <property type="entry name" value="Winged helix-like DNA-binding domain superfamily/Winged helix DNA-binding domain"/>
    <property type="match status" value="2"/>
</dbReference>
<keyword evidence="1 5" id="KW-0963">Cytoplasm</keyword>
<evidence type="ECO:0000313" key="7">
    <source>
        <dbReference type="EMBL" id="MDK7186475.1"/>
    </source>
</evidence>
<gene>
    <name evidence="5 7" type="primary">scpB</name>
    <name evidence="7" type="ORF">QP433_00590</name>
</gene>